<dbReference type="OrthoDB" id="122670at2"/>
<name>A0A433XAC0_9HYPH</name>
<accession>A0A433XAC0</accession>
<dbReference type="Pfam" id="PF13711">
    <property type="entry name" value="DUF4160"/>
    <property type="match status" value="1"/>
</dbReference>
<reference evidence="1 2" key="1">
    <citation type="journal article" date="2016" name="Int. J. Syst. Evol. Microbiol.">
        <title>Arsenicitalea aurantiaca gen. nov., sp. nov., a new member of the family Hyphomicrobiaceae, isolated from high-arsenic sediment.</title>
        <authorList>
            <person name="Mu Y."/>
            <person name="Zhou L."/>
            <person name="Zeng X.C."/>
            <person name="Liu L."/>
            <person name="Pan Y."/>
            <person name="Chen X."/>
            <person name="Wang J."/>
            <person name="Li S."/>
            <person name="Li W.J."/>
            <person name="Wang Y."/>
        </authorList>
    </citation>
    <scope>NUCLEOTIDE SEQUENCE [LARGE SCALE GENOMIC DNA]</scope>
    <source>
        <strain evidence="1 2">42-50</strain>
    </source>
</reference>
<proteinExistence type="predicted"/>
<keyword evidence="2" id="KW-1185">Reference proteome</keyword>
<dbReference type="RefSeq" id="WP_127188248.1">
    <property type="nucleotide sequence ID" value="NZ_RZNJ01000003.1"/>
</dbReference>
<gene>
    <name evidence="1" type="ORF">EMQ25_08980</name>
</gene>
<evidence type="ECO:0000313" key="1">
    <source>
        <dbReference type="EMBL" id="RUT31002.1"/>
    </source>
</evidence>
<protein>
    <submittedName>
        <fullName evidence="1">DUF4160 domain-containing protein</fullName>
    </submittedName>
</protein>
<dbReference type="InterPro" id="IPR025427">
    <property type="entry name" value="DUF4160"/>
</dbReference>
<organism evidence="1 2">
    <name type="scientific">Arsenicitalea aurantiaca</name>
    <dbReference type="NCBI Taxonomy" id="1783274"/>
    <lineage>
        <taxon>Bacteria</taxon>
        <taxon>Pseudomonadati</taxon>
        <taxon>Pseudomonadota</taxon>
        <taxon>Alphaproteobacteria</taxon>
        <taxon>Hyphomicrobiales</taxon>
        <taxon>Devosiaceae</taxon>
        <taxon>Arsenicitalea</taxon>
    </lineage>
</organism>
<dbReference type="AlphaFoldDB" id="A0A433XAC0"/>
<dbReference type="EMBL" id="RZNJ01000003">
    <property type="protein sequence ID" value="RUT31002.1"/>
    <property type="molecule type" value="Genomic_DNA"/>
</dbReference>
<evidence type="ECO:0000313" key="2">
    <source>
        <dbReference type="Proteomes" id="UP000281547"/>
    </source>
</evidence>
<comment type="caution">
    <text evidence="1">The sequence shown here is derived from an EMBL/GenBank/DDBJ whole genome shotgun (WGS) entry which is preliminary data.</text>
</comment>
<sequence>MPTVLRLDGFRFFFYSGENDEPPHIHVESGDRIAKYWLTPVELALSKRFRAHELSSLRAIVTANRSMFIKAWHEHFDTQL</sequence>
<dbReference type="Proteomes" id="UP000281547">
    <property type="component" value="Unassembled WGS sequence"/>
</dbReference>